<dbReference type="InterPro" id="IPR010982">
    <property type="entry name" value="Lambda_DNA-bd_dom_sf"/>
</dbReference>
<dbReference type="PANTHER" id="PTHR46797">
    <property type="entry name" value="HTH-TYPE TRANSCRIPTIONAL REGULATOR"/>
    <property type="match status" value="1"/>
</dbReference>
<dbReference type="PROSITE" id="PS50943">
    <property type="entry name" value="HTH_CROC1"/>
    <property type="match status" value="1"/>
</dbReference>
<comment type="caution">
    <text evidence="3">The sequence shown here is derived from an EMBL/GenBank/DDBJ whole genome shotgun (WGS) entry which is preliminary data.</text>
</comment>
<sequence length="82" mass="9154">MPGRSRHHLDLGEAIRARRRDLGISQEALADRIGIDRTYLSGIERGERNPSYTNLLRIASALRVPFSELQAAAEARSAQKRA</sequence>
<accession>A0A840ILL6</accession>
<protein>
    <submittedName>
        <fullName evidence="3">Transcriptional regulator with XRE-family HTH domain</fullName>
    </submittedName>
</protein>
<dbReference type="InterPro" id="IPR001387">
    <property type="entry name" value="Cro/C1-type_HTH"/>
</dbReference>
<dbReference type="GO" id="GO:0003677">
    <property type="term" value="F:DNA binding"/>
    <property type="evidence" value="ECO:0007669"/>
    <property type="project" value="UniProtKB-KW"/>
</dbReference>
<dbReference type="Proteomes" id="UP000585272">
    <property type="component" value="Unassembled WGS sequence"/>
</dbReference>
<dbReference type="PANTHER" id="PTHR46797:SF1">
    <property type="entry name" value="METHYLPHOSPHONATE SYNTHASE"/>
    <property type="match status" value="1"/>
</dbReference>
<dbReference type="SUPFAM" id="SSF47413">
    <property type="entry name" value="lambda repressor-like DNA-binding domains"/>
    <property type="match status" value="1"/>
</dbReference>
<dbReference type="AlphaFoldDB" id="A0A840ILL6"/>
<dbReference type="EMBL" id="JACHNU010000008">
    <property type="protein sequence ID" value="MBB4664790.1"/>
    <property type="molecule type" value="Genomic_DNA"/>
</dbReference>
<feature type="domain" description="HTH cro/C1-type" evidence="2">
    <location>
        <begin position="15"/>
        <end position="69"/>
    </location>
</feature>
<evidence type="ECO:0000259" key="2">
    <source>
        <dbReference type="PROSITE" id="PS50943"/>
    </source>
</evidence>
<organism evidence="3 4">
    <name type="scientific">Conexibacter arvalis</name>
    <dbReference type="NCBI Taxonomy" id="912552"/>
    <lineage>
        <taxon>Bacteria</taxon>
        <taxon>Bacillati</taxon>
        <taxon>Actinomycetota</taxon>
        <taxon>Thermoleophilia</taxon>
        <taxon>Solirubrobacterales</taxon>
        <taxon>Conexibacteraceae</taxon>
        <taxon>Conexibacter</taxon>
    </lineage>
</organism>
<dbReference type="CDD" id="cd00093">
    <property type="entry name" value="HTH_XRE"/>
    <property type="match status" value="1"/>
</dbReference>
<dbReference type="RefSeq" id="WP_183345129.1">
    <property type="nucleotide sequence ID" value="NZ_JACHNU010000008.1"/>
</dbReference>
<dbReference type="InterPro" id="IPR050807">
    <property type="entry name" value="TransReg_Diox_bact_type"/>
</dbReference>
<gene>
    <name evidence="3" type="ORF">BDZ31_004405</name>
</gene>
<proteinExistence type="predicted"/>
<evidence type="ECO:0000256" key="1">
    <source>
        <dbReference type="ARBA" id="ARBA00023125"/>
    </source>
</evidence>
<keyword evidence="4" id="KW-1185">Reference proteome</keyword>
<dbReference type="GO" id="GO:0005829">
    <property type="term" value="C:cytosol"/>
    <property type="evidence" value="ECO:0007669"/>
    <property type="project" value="TreeGrafter"/>
</dbReference>
<dbReference type="Gene3D" id="1.10.260.40">
    <property type="entry name" value="lambda repressor-like DNA-binding domains"/>
    <property type="match status" value="1"/>
</dbReference>
<evidence type="ECO:0000313" key="3">
    <source>
        <dbReference type="EMBL" id="MBB4664790.1"/>
    </source>
</evidence>
<dbReference type="Pfam" id="PF01381">
    <property type="entry name" value="HTH_3"/>
    <property type="match status" value="1"/>
</dbReference>
<keyword evidence="1" id="KW-0238">DNA-binding</keyword>
<name>A0A840ILL6_9ACTN</name>
<dbReference type="SMART" id="SM00530">
    <property type="entry name" value="HTH_XRE"/>
    <property type="match status" value="1"/>
</dbReference>
<reference evidence="3 4" key="1">
    <citation type="submission" date="2020-08" db="EMBL/GenBank/DDBJ databases">
        <title>Genomic Encyclopedia of Archaeal and Bacterial Type Strains, Phase II (KMG-II): from individual species to whole genera.</title>
        <authorList>
            <person name="Goeker M."/>
        </authorList>
    </citation>
    <scope>NUCLEOTIDE SEQUENCE [LARGE SCALE GENOMIC DNA]</scope>
    <source>
        <strain evidence="3 4">DSM 23288</strain>
    </source>
</reference>
<evidence type="ECO:0000313" key="4">
    <source>
        <dbReference type="Proteomes" id="UP000585272"/>
    </source>
</evidence>
<dbReference type="GO" id="GO:0003700">
    <property type="term" value="F:DNA-binding transcription factor activity"/>
    <property type="evidence" value="ECO:0007669"/>
    <property type="project" value="TreeGrafter"/>
</dbReference>